<accession>A0A246GB04</accession>
<reference evidence="1 2" key="1">
    <citation type="journal article" date="2017" name="Infect. Genet. Evol.">
        <title>Comparative genome analysis of fish pathogen Flavobacterium columnare reveals extensive sequence diversity within the species.</title>
        <authorList>
            <person name="Kayansamruaj P."/>
            <person name="Dong H.T."/>
            <person name="Hirono I."/>
            <person name="Kondo H."/>
            <person name="Senapin S."/>
            <person name="Rodkhum C."/>
        </authorList>
    </citation>
    <scope>NUCLEOTIDE SEQUENCE [LARGE SCALE GENOMIC DNA]</scope>
    <source>
        <strain evidence="1 2">1214</strain>
    </source>
</reference>
<sequence length="351" mass="40826">MSYKHFLFFFFLTLSVFCQNDILKKFNISGYGEFYYSYDFSNPSNHTKPNFLYNHKRHNEVNVNLMIIKTDFSDENYRANFSIMAGNYPQYNLSSEPTWAQFINEANLGIKLSNKNNLWLDVGILPSHIGFESAISSDCWTLTRSILAENSPYYETGIKLGYRSRGDKLYLAFLYLNGWQHIKKPNYILNPSFGTQINYQASKKLSINYSTFLGSDKPDSIHSFRHFHNIYLLYEPSNKTGIIAGFDIGSDKYNTKQYGTWYSPVIIIRQYFNNKTQLAIRGEYYNDPNQIMITTGSPKGFQTLGLSANLDYEIMKNIKVRIEPKLYLSKDEIFDNKKQNFSITSNLTIKL</sequence>
<name>A0A246GB04_9FLAO</name>
<evidence type="ECO:0000313" key="2">
    <source>
        <dbReference type="Proteomes" id="UP000198034"/>
    </source>
</evidence>
<organism evidence="1 2">
    <name type="scientific">Flavobacterium columnare</name>
    <dbReference type="NCBI Taxonomy" id="996"/>
    <lineage>
        <taxon>Bacteria</taxon>
        <taxon>Pseudomonadati</taxon>
        <taxon>Bacteroidota</taxon>
        <taxon>Flavobacteriia</taxon>
        <taxon>Flavobacteriales</taxon>
        <taxon>Flavobacteriaceae</taxon>
        <taxon>Flavobacterium</taxon>
    </lineage>
</organism>
<dbReference type="Proteomes" id="UP000198034">
    <property type="component" value="Unassembled WGS sequence"/>
</dbReference>
<evidence type="ECO:0008006" key="3">
    <source>
        <dbReference type="Google" id="ProtNLM"/>
    </source>
</evidence>
<comment type="caution">
    <text evidence="1">The sequence shown here is derived from an EMBL/GenBank/DDBJ whole genome shotgun (WGS) entry which is preliminary data.</text>
</comment>
<dbReference type="Pfam" id="PF07642">
    <property type="entry name" value="BBP2"/>
    <property type="match status" value="1"/>
</dbReference>
<gene>
    <name evidence="1" type="ORF">BWK62_07600</name>
</gene>
<protein>
    <recommendedName>
        <fullName evidence="3">Porin</fullName>
    </recommendedName>
</protein>
<dbReference type="InterPro" id="IPR011486">
    <property type="entry name" value="BBP2"/>
</dbReference>
<proteinExistence type="predicted"/>
<evidence type="ECO:0000313" key="1">
    <source>
        <dbReference type="EMBL" id="OWP77439.1"/>
    </source>
</evidence>
<dbReference type="EMBL" id="MTCY01000017">
    <property type="protein sequence ID" value="OWP77439.1"/>
    <property type="molecule type" value="Genomic_DNA"/>
</dbReference>
<dbReference type="AlphaFoldDB" id="A0A246GB04"/>